<proteinExistence type="predicted"/>
<dbReference type="GO" id="GO:0003677">
    <property type="term" value="F:DNA binding"/>
    <property type="evidence" value="ECO:0007669"/>
    <property type="project" value="InterPro"/>
</dbReference>
<dbReference type="OrthoDB" id="964996at2"/>
<dbReference type="AlphaFoldDB" id="A0A5C7FIA0"/>
<dbReference type="GO" id="GO:0006313">
    <property type="term" value="P:DNA transposition"/>
    <property type="evidence" value="ECO:0007669"/>
    <property type="project" value="InterPro"/>
</dbReference>
<protein>
    <submittedName>
        <fullName evidence="1">IS1 family transposase</fullName>
    </submittedName>
</protein>
<dbReference type="GO" id="GO:0004803">
    <property type="term" value="F:transposase activity"/>
    <property type="evidence" value="ECO:0007669"/>
    <property type="project" value="InterPro"/>
</dbReference>
<keyword evidence="2" id="KW-1185">Reference proteome</keyword>
<organism evidence="1 2">
    <name type="scientific">Neolewinella aurantiaca</name>
    <dbReference type="NCBI Taxonomy" id="2602767"/>
    <lineage>
        <taxon>Bacteria</taxon>
        <taxon>Pseudomonadati</taxon>
        <taxon>Bacteroidota</taxon>
        <taxon>Saprospiria</taxon>
        <taxon>Saprospirales</taxon>
        <taxon>Lewinellaceae</taxon>
        <taxon>Neolewinella</taxon>
    </lineage>
</organism>
<evidence type="ECO:0000313" key="1">
    <source>
        <dbReference type="EMBL" id="TXF90952.1"/>
    </source>
</evidence>
<name>A0A5C7FIA0_9BACT</name>
<gene>
    <name evidence="1" type="ORF">FUA23_03895</name>
</gene>
<evidence type="ECO:0000313" key="2">
    <source>
        <dbReference type="Proteomes" id="UP000321907"/>
    </source>
</evidence>
<dbReference type="RefSeq" id="WP_147929410.1">
    <property type="nucleotide sequence ID" value="NZ_VOXD01000004.1"/>
</dbReference>
<comment type="caution">
    <text evidence="1">The sequence shown here is derived from an EMBL/GenBank/DDBJ whole genome shotgun (WGS) entry which is preliminary data.</text>
</comment>
<accession>A0A5C7FIA0</accession>
<reference evidence="1 2" key="1">
    <citation type="submission" date="2019-08" db="EMBL/GenBank/DDBJ databases">
        <title>Lewinella sp. strain SSH13 Genome sequencing and assembly.</title>
        <authorList>
            <person name="Kim I."/>
        </authorList>
    </citation>
    <scope>NUCLEOTIDE SEQUENCE [LARGE SCALE GENOMIC DNA]</scope>
    <source>
        <strain evidence="1 2">SSH13</strain>
    </source>
</reference>
<dbReference type="EMBL" id="VOXD01000004">
    <property type="protein sequence ID" value="TXF90952.1"/>
    <property type="molecule type" value="Genomic_DNA"/>
</dbReference>
<sequence length="128" mass="14958">MGVSLSWLLPYAVDVWAETPEDLGANNEWLNSLSDEQLQSIKLQIDEMWSFVDFKKNKKWIWVVYCPATKQALAMHIGRRSKNDLEAILQNLPDRLRRNCKFATDHFESYYQLIPKDPHQPGKAYTTT</sequence>
<dbReference type="InterPro" id="IPR005063">
    <property type="entry name" value="Transposase_27"/>
</dbReference>
<dbReference type="Proteomes" id="UP000321907">
    <property type="component" value="Unassembled WGS sequence"/>
</dbReference>
<dbReference type="Pfam" id="PF03400">
    <property type="entry name" value="DDE_Tnp_IS1"/>
    <property type="match status" value="1"/>
</dbReference>